<dbReference type="SUPFAM" id="SSF63418">
    <property type="entry name" value="MurE/MurF N-terminal domain"/>
    <property type="match status" value="1"/>
</dbReference>
<feature type="modified residue" description="N6-carboxylysine" evidence="7">
    <location>
        <position position="262"/>
    </location>
</feature>
<dbReference type="Gene3D" id="3.40.1390.10">
    <property type="entry name" value="MurE/MurF, N-terminal domain"/>
    <property type="match status" value="1"/>
</dbReference>
<evidence type="ECO:0000259" key="11">
    <source>
        <dbReference type="Pfam" id="PF02875"/>
    </source>
</evidence>
<organism evidence="13 14">
    <name type="scientific">Candidatus Nesterenkonia stercoripullorum</name>
    <dbReference type="NCBI Taxonomy" id="2838701"/>
    <lineage>
        <taxon>Bacteria</taxon>
        <taxon>Bacillati</taxon>
        <taxon>Actinomycetota</taxon>
        <taxon>Actinomycetes</taxon>
        <taxon>Micrococcales</taxon>
        <taxon>Micrococcaceae</taxon>
        <taxon>Nesterenkonia</taxon>
    </lineage>
</organism>
<dbReference type="Pfam" id="PF01225">
    <property type="entry name" value="Mur_ligase"/>
    <property type="match status" value="1"/>
</dbReference>
<evidence type="ECO:0000259" key="12">
    <source>
        <dbReference type="Pfam" id="PF08245"/>
    </source>
</evidence>
<dbReference type="InterPro" id="IPR005761">
    <property type="entry name" value="UDP-N-AcMur-Glu-dNH2Pim_ligase"/>
</dbReference>
<feature type="binding site" evidence="7">
    <location>
        <position position="230"/>
    </location>
    <ligand>
        <name>UDP-N-acetyl-alpha-D-muramoyl-L-alanyl-D-glutamate</name>
        <dbReference type="ChEBI" id="CHEBI:83900"/>
    </ligand>
</feature>
<comment type="cofactor">
    <cofactor evidence="7">
        <name>Mg(2+)</name>
        <dbReference type="ChEBI" id="CHEBI:18420"/>
    </cofactor>
</comment>
<keyword evidence="6 7" id="KW-0961">Cell wall biogenesis/degradation</keyword>
<dbReference type="Proteomes" id="UP000824151">
    <property type="component" value="Unassembled WGS sequence"/>
</dbReference>
<keyword evidence="7" id="KW-0547">Nucleotide-binding</keyword>
<dbReference type="EC" id="6.3.2.-" evidence="7"/>
<comment type="function">
    <text evidence="7">Catalyzes the addition of an amino acid to the nucleotide precursor UDP-N-acetylmuramoyl-L-alanyl-D-glutamate (UMAG) in the biosynthesis of bacterial cell-wall peptidoglycan.</text>
</comment>
<reference evidence="13" key="1">
    <citation type="journal article" date="2021" name="PeerJ">
        <title>Extensive microbial diversity within the chicken gut microbiome revealed by metagenomics and culture.</title>
        <authorList>
            <person name="Gilroy R."/>
            <person name="Ravi A."/>
            <person name="Getino M."/>
            <person name="Pursley I."/>
            <person name="Horton D.L."/>
            <person name="Alikhan N.F."/>
            <person name="Baker D."/>
            <person name="Gharbi K."/>
            <person name="Hall N."/>
            <person name="Watson M."/>
            <person name="Adriaenssens E.M."/>
            <person name="Foster-Nyarko E."/>
            <person name="Jarju S."/>
            <person name="Secka A."/>
            <person name="Antonio M."/>
            <person name="Oren A."/>
            <person name="Chaudhuri R.R."/>
            <person name="La Ragione R."/>
            <person name="Hildebrand F."/>
            <person name="Pallen M.J."/>
        </authorList>
    </citation>
    <scope>NUCLEOTIDE SEQUENCE</scope>
    <source>
        <strain evidence="13">ChiHejej3B27-3195</strain>
    </source>
</reference>
<feature type="domain" description="Mur ligase central" evidence="12">
    <location>
        <begin position="147"/>
        <end position="354"/>
    </location>
</feature>
<accession>A0A9D1USQ3</accession>
<dbReference type="InterPro" id="IPR000713">
    <property type="entry name" value="Mur_ligase_N"/>
</dbReference>
<protein>
    <recommendedName>
        <fullName evidence="7">UDP-N-acetylmuramyl-tripeptide synthetase</fullName>
        <ecNumber evidence="7">6.3.2.-</ecNumber>
    </recommendedName>
    <alternativeName>
        <fullName evidence="7">UDP-MurNAc-tripeptide synthetase</fullName>
    </alternativeName>
</protein>
<evidence type="ECO:0000313" key="13">
    <source>
        <dbReference type="EMBL" id="HIW99697.1"/>
    </source>
</evidence>
<keyword evidence="7" id="KW-0460">Magnesium</keyword>
<keyword evidence="4 7" id="KW-0573">Peptidoglycan synthesis</keyword>
<dbReference type="GO" id="GO:0005524">
    <property type="term" value="F:ATP binding"/>
    <property type="evidence" value="ECO:0007669"/>
    <property type="project" value="UniProtKB-UniRule"/>
</dbReference>
<dbReference type="GO" id="GO:0009252">
    <property type="term" value="P:peptidoglycan biosynthetic process"/>
    <property type="evidence" value="ECO:0007669"/>
    <property type="project" value="UniProtKB-UniRule"/>
</dbReference>
<keyword evidence="7" id="KW-0963">Cytoplasm</keyword>
<name>A0A9D1USQ3_9MICC</name>
<evidence type="ECO:0000256" key="9">
    <source>
        <dbReference type="SAM" id="MobiDB-lite"/>
    </source>
</evidence>
<evidence type="ECO:0000256" key="4">
    <source>
        <dbReference type="ARBA" id="ARBA00022984"/>
    </source>
</evidence>
<evidence type="ECO:0000256" key="7">
    <source>
        <dbReference type="HAMAP-Rule" id="MF_00208"/>
    </source>
</evidence>
<feature type="binding site" evidence="7">
    <location>
        <position position="222"/>
    </location>
    <ligand>
        <name>UDP-N-acetyl-alpha-D-muramoyl-L-alanyl-D-glutamate</name>
        <dbReference type="ChEBI" id="CHEBI:83900"/>
    </ligand>
</feature>
<dbReference type="Pfam" id="PF08245">
    <property type="entry name" value="Mur_ligase_M"/>
    <property type="match status" value="1"/>
</dbReference>
<dbReference type="AlphaFoldDB" id="A0A9D1USQ3"/>
<keyword evidence="7" id="KW-0067">ATP-binding</keyword>
<dbReference type="InterPro" id="IPR035911">
    <property type="entry name" value="MurE/MurF_N"/>
</dbReference>
<dbReference type="Pfam" id="PF02875">
    <property type="entry name" value="Mur_ligase_C"/>
    <property type="match status" value="1"/>
</dbReference>
<comment type="pathway">
    <text evidence="7 8">Cell wall biogenesis; peptidoglycan biosynthesis.</text>
</comment>
<sequence length="605" mass="63550">MTPGAKELTAAEQDSVFRPVQTAAVAVQEIARGLRAAGHEPAVTPVGTSVEETTVSGAAMAPQAIGPGDLYVAVSGARAHGADFVAEAVARGAVAVLTDVAGVEKVRAALGYGIPVIEVERVREAAGPAAALIYRNDEASGPALFGVTGTNGKTTTTYFLRALLSELIAPRNESAGLIGTIEISAGQRRIPAKMTTPEAVQLHGLMALFRERGVSAAAMEVSSHAISYRRIAGLYFDVAGFTNLTQDHLDLHGSMEEYFDAKAELFGRSRTRVSVVTVDDSWGYRMAAAATGEVVTLATQGQPAEVDWEVLDVVPEGLGSAFTLHHLRSGERIRTRVGLPGDFNVSNAALAAVMILHSSAAQSQRQEIVRILEEEDPFSVSVPGRMQVIATSPAAIVDFAHNPDAMIRTLEAAARARAHDENGDPTGRIVLVIGAAGDRDRSKRPTMGAIAVRMADHVIISDDDPHGEDPSRIRRELMEGGREAIASGGLTTQLEEISPREEAIERAVSLATAADTVLIAGRGHEVHQDFAGVHHPIDDRAELAAALRRHGFTPQELHDTTIEATGGTQGDTAQGETAQAGAAQTGAAHADTAQVAAGDEPERTP</sequence>
<dbReference type="SUPFAM" id="SSF53244">
    <property type="entry name" value="MurD-like peptide ligases, peptide-binding domain"/>
    <property type="match status" value="1"/>
</dbReference>
<dbReference type="Gene3D" id="3.40.1190.10">
    <property type="entry name" value="Mur-like, catalytic domain"/>
    <property type="match status" value="1"/>
</dbReference>
<evidence type="ECO:0000313" key="14">
    <source>
        <dbReference type="Proteomes" id="UP000824151"/>
    </source>
</evidence>
<dbReference type="InterPro" id="IPR013221">
    <property type="entry name" value="Mur_ligase_cen"/>
</dbReference>
<dbReference type="PANTHER" id="PTHR23135:SF4">
    <property type="entry name" value="UDP-N-ACETYLMURAMOYL-L-ALANYL-D-GLUTAMATE--2,6-DIAMINOPIMELATE LIGASE MURE HOMOLOG, CHLOROPLASTIC"/>
    <property type="match status" value="1"/>
</dbReference>
<dbReference type="GO" id="GO:0016881">
    <property type="term" value="F:acid-amino acid ligase activity"/>
    <property type="evidence" value="ECO:0007669"/>
    <property type="project" value="UniProtKB-UniRule"/>
</dbReference>
<keyword evidence="5 7" id="KW-0131">Cell cycle</keyword>
<evidence type="ECO:0000259" key="10">
    <source>
        <dbReference type="Pfam" id="PF01225"/>
    </source>
</evidence>
<feature type="domain" description="Mur ligase C-terminal" evidence="11">
    <location>
        <begin position="384"/>
        <end position="523"/>
    </location>
</feature>
<dbReference type="GO" id="GO:0000287">
    <property type="term" value="F:magnesium ion binding"/>
    <property type="evidence" value="ECO:0007669"/>
    <property type="project" value="UniProtKB-UniRule"/>
</dbReference>
<feature type="compositionally biased region" description="Low complexity" evidence="9">
    <location>
        <begin position="563"/>
        <end position="594"/>
    </location>
</feature>
<comment type="subcellular location">
    <subcellularLocation>
        <location evidence="7 8">Cytoplasm</location>
    </subcellularLocation>
</comment>
<dbReference type="GO" id="GO:0005737">
    <property type="term" value="C:cytoplasm"/>
    <property type="evidence" value="ECO:0007669"/>
    <property type="project" value="UniProtKB-SubCell"/>
</dbReference>
<reference evidence="13" key="2">
    <citation type="submission" date="2021-04" db="EMBL/GenBank/DDBJ databases">
        <authorList>
            <person name="Gilroy R."/>
        </authorList>
    </citation>
    <scope>NUCLEOTIDE SEQUENCE</scope>
    <source>
        <strain evidence="13">ChiHejej3B27-3195</strain>
    </source>
</reference>
<dbReference type="InterPro" id="IPR004101">
    <property type="entry name" value="Mur_ligase_C"/>
</dbReference>
<comment type="caution">
    <text evidence="13">The sequence shown here is derived from an EMBL/GenBank/DDBJ whole genome shotgun (WGS) entry which is preliminary data.</text>
</comment>
<keyword evidence="2 7" id="KW-0132">Cell division</keyword>
<evidence type="ECO:0000256" key="3">
    <source>
        <dbReference type="ARBA" id="ARBA00022960"/>
    </source>
</evidence>
<dbReference type="SUPFAM" id="SSF53623">
    <property type="entry name" value="MurD-like peptide ligases, catalytic domain"/>
    <property type="match status" value="1"/>
</dbReference>
<feature type="binding site" evidence="7">
    <location>
        <begin position="195"/>
        <end position="196"/>
    </location>
    <ligand>
        <name>UDP-N-acetyl-alpha-D-muramoyl-L-alanyl-D-glutamate</name>
        <dbReference type="ChEBI" id="CHEBI:83900"/>
    </ligand>
</feature>
<keyword evidence="7 13" id="KW-0436">Ligase</keyword>
<dbReference type="Gene3D" id="3.90.190.20">
    <property type="entry name" value="Mur ligase, C-terminal domain"/>
    <property type="match status" value="1"/>
</dbReference>
<dbReference type="GO" id="GO:0008360">
    <property type="term" value="P:regulation of cell shape"/>
    <property type="evidence" value="ECO:0007669"/>
    <property type="project" value="UniProtKB-KW"/>
</dbReference>
<dbReference type="GO" id="GO:0071555">
    <property type="term" value="P:cell wall organization"/>
    <property type="evidence" value="ECO:0007669"/>
    <property type="project" value="UniProtKB-KW"/>
</dbReference>
<evidence type="ECO:0000256" key="6">
    <source>
        <dbReference type="ARBA" id="ARBA00023316"/>
    </source>
</evidence>
<feature type="region of interest" description="Disordered" evidence="9">
    <location>
        <begin position="558"/>
        <end position="605"/>
    </location>
</feature>
<proteinExistence type="inferred from homology"/>
<dbReference type="HAMAP" id="MF_00208">
    <property type="entry name" value="MurE"/>
    <property type="match status" value="1"/>
</dbReference>
<comment type="similarity">
    <text evidence="1 7">Belongs to the MurCDEF family. MurE subfamily.</text>
</comment>
<evidence type="ECO:0000256" key="8">
    <source>
        <dbReference type="RuleBase" id="RU004135"/>
    </source>
</evidence>
<evidence type="ECO:0000256" key="2">
    <source>
        <dbReference type="ARBA" id="ARBA00022618"/>
    </source>
</evidence>
<comment type="PTM">
    <text evidence="7">Carboxylation is probably crucial for Mg(2+) binding and, consequently, for the gamma-phosphate positioning of ATP.</text>
</comment>
<dbReference type="InterPro" id="IPR036615">
    <property type="entry name" value="Mur_ligase_C_dom_sf"/>
</dbReference>
<dbReference type="PANTHER" id="PTHR23135">
    <property type="entry name" value="MUR LIGASE FAMILY MEMBER"/>
    <property type="match status" value="1"/>
</dbReference>
<gene>
    <name evidence="7" type="primary">murE</name>
    <name evidence="13" type="ORF">H9871_06100</name>
</gene>
<evidence type="ECO:0000256" key="1">
    <source>
        <dbReference type="ARBA" id="ARBA00005898"/>
    </source>
</evidence>
<feature type="binding site" evidence="7">
    <location>
        <begin position="149"/>
        <end position="155"/>
    </location>
    <ligand>
        <name>ATP</name>
        <dbReference type="ChEBI" id="CHEBI:30616"/>
    </ligand>
</feature>
<evidence type="ECO:0000256" key="5">
    <source>
        <dbReference type="ARBA" id="ARBA00023306"/>
    </source>
</evidence>
<comment type="caution">
    <text evidence="7">Lacks conserved residue(s) required for the propagation of feature annotation.</text>
</comment>
<dbReference type="EMBL" id="DXGD01000224">
    <property type="protein sequence ID" value="HIW99697.1"/>
    <property type="molecule type" value="Genomic_DNA"/>
</dbReference>
<dbReference type="NCBIfam" id="TIGR01085">
    <property type="entry name" value="murE"/>
    <property type="match status" value="1"/>
</dbReference>
<feature type="domain" description="Mur ligase N-terminal catalytic" evidence="10">
    <location>
        <begin position="64"/>
        <end position="120"/>
    </location>
</feature>
<dbReference type="InterPro" id="IPR036565">
    <property type="entry name" value="Mur-like_cat_sf"/>
</dbReference>
<dbReference type="GO" id="GO:0051301">
    <property type="term" value="P:cell division"/>
    <property type="evidence" value="ECO:0007669"/>
    <property type="project" value="UniProtKB-KW"/>
</dbReference>
<keyword evidence="3 7" id="KW-0133">Cell shape</keyword>